<reference evidence="2 3" key="1">
    <citation type="submission" date="2019-10" db="EMBL/GenBank/DDBJ databases">
        <authorList>
            <person name="Palmer J.M."/>
        </authorList>
    </citation>
    <scope>NUCLEOTIDE SEQUENCE [LARGE SCALE GENOMIC DNA]</scope>
    <source>
        <strain evidence="2 3">TWF696</strain>
    </source>
</reference>
<dbReference type="GO" id="GO:0000329">
    <property type="term" value="C:fungal-type vacuole membrane"/>
    <property type="evidence" value="ECO:0007669"/>
    <property type="project" value="InterPro"/>
</dbReference>
<dbReference type="InterPro" id="IPR022185">
    <property type="entry name" value="DUF3712"/>
</dbReference>
<organism evidence="2 3">
    <name type="scientific">Orbilia brochopaga</name>
    <dbReference type="NCBI Taxonomy" id="3140254"/>
    <lineage>
        <taxon>Eukaryota</taxon>
        <taxon>Fungi</taxon>
        <taxon>Dikarya</taxon>
        <taxon>Ascomycota</taxon>
        <taxon>Pezizomycotina</taxon>
        <taxon>Orbiliomycetes</taxon>
        <taxon>Orbiliales</taxon>
        <taxon>Orbiliaceae</taxon>
        <taxon>Orbilia</taxon>
    </lineage>
</organism>
<dbReference type="PANTHER" id="PTHR35895:SF1">
    <property type="entry name" value="LIPID-BINDING SERUM GLYCOPROTEIN C-TERMINAL DOMAIN-CONTAINING PROTEIN"/>
    <property type="match status" value="1"/>
</dbReference>
<gene>
    <name evidence="2" type="ORF">TWF696_000262</name>
</gene>
<protein>
    <submittedName>
        <fullName evidence="2">Uncharacterized protein</fullName>
    </submittedName>
</protein>
<accession>A0AAV9VH59</accession>
<evidence type="ECO:0000313" key="3">
    <source>
        <dbReference type="Proteomes" id="UP001375240"/>
    </source>
</evidence>
<evidence type="ECO:0000313" key="2">
    <source>
        <dbReference type="EMBL" id="KAK6359095.1"/>
    </source>
</evidence>
<keyword evidence="1" id="KW-1133">Transmembrane helix</keyword>
<dbReference type="Proteomes" id="UP001375240">
    <property type="component" value="Unassembled WGS sequence"/>
</dbReference>
<evidence type="ECO:0000256" key="1">
    <source>
        <dbReference type="SAM" id="Phobius"/>
    </source>
</evidence>
<keyword evidence="1" id="KW-0812">Transmembrane</keyword>
<dbReference type="InterPro" id="IPR046368">
    <property type="entry name" value="Tag1"/>
</dbReference>
<dbReference type="EMBL" id="JAVHNQ010000001">
    <property type="protein sequence ID" value="KAK6359095.1"/>
    <property type="molecule type" value="Genomic_DNA"/>
</dbReference>
<keyword evidence="1" id="KW-0472">Membrane</keyword>
<name>A0AAV9VH59_9PEZI</name>
<dbReference type="AlphaFoldDB" id="A0AAV9VH59"/>
<dbReference type="Pfam" id="PF12505">
    <property type="entry name" value="DUF3712"/>
    <property type="match status" value="1"/>
</dbReference>
<feature type="transmembrane region" description="Helical" evidence="1">
    <location>
        <begin position="24"/>
        <end position="47"/>
    </location>
</feature>
<dbReference type="PANTHER" id="PTHR35895">
    <property type="entry name" value="CHROMOSOME 16, WHOLE GENOME SHOTGUN SEQUENCE"/>
    <property type="match status" value="1"/>
</dbReference>
<sequence>MYLKGNGKYNGRSESFKRHCARRWWIYLLIFAAVNVSLILGIIYGIIPTIAQGAVTRAAVRADGIAITNPSNDHITISMNSTVFARVPVAARFANQTFEMYLPEDKNKTTFMTLGVGELQAQNKMAINVTGADTKILNATVYQEFSKQVLSRSNFTLGIRSQPTLQVGALHYPVNFEKTIRLQGFNGLKGITITNPVVLNGSSVMADGTNLLTDAVIPNPSSFTMQIGDLTTDISIESLQLGFSVIKNLTLYPGNNPVKIYNHINPGLMALPTFSTILDQPNINITLKMNSTVFNGEHVTWLETPLRETSPFYAIMNPTSAPAVGSASAGALSAP</sequence>
<proteinExistence type="predicted"/>
<comment type="caution">
    <text evidence="2">The sequence shown here is derived from an EMBL/GenBank/DDBJ whole genome shotgun (WGS) entry which is preliminary data.</text>
</comment>
<keyword evidence="3" id="KW-1185">Reference proteome</keyword>